<feature type="region of interest" description="Disordered" evidence="1">
    <location>
        <begin position="1"/>
        <end position="56"/>
    </location>
</feature>
<keyword evidence="3" id="KW-1185">Reference proteome</keyword>
<dbReference type="EMBL" id="SRLO01000502">
    <property type="protein sequence ID" value="TNN53894.1"/>
    <property type="molecule type" value="Genomic_DNA"/>
</dbReference>
<evidence type="ECO:0000313" key="3">
    <source>
        <dbReference type="Proteomes" id="UP000314294"/>
    </source>
</evidence>
<proteinExistence type="predicted"/>
<evidence type="ECO:0000313" key="2">
    <source>
        <dbReference type="EMBL" id="TNN53894.1"/>
    </source>
</evidence>
<dbReference type="AlphaFoldDB" id="A0A4Z2GM68"/>
<gene>
    <name evidence="2" type="ORF">EYF80_035871</name>
</gene>
<organism evidence="2 3">
    <name type="scientific">Liparis tanakae</name>
    <name type="common">Tanaka's snailfish</name>
    <dbReference type="NCBI Taxonomy" id="230148"/>
    <lineage>
        <taxon>Eukaryota</taxon>
        <taxon>Metazoa</taxon>
        <taxon>Chordata</taxon>
        <taxon>Craniata</taxon>
        <taxon>Vertebrata</taxon>
        <taxon>Euteleostomi</taxon>
        <taxon>Actinopterygii</taxon>
        <taxon>Neopterygii</taxon>
        <taxon>Teleostei</taxon>
        <taxon>Neoteleostei</taxon>
        <taxon>Acanthomorphata</taxon>
        <taxon>Eupercaria</taxon>
        <taxon>Perciformes</taxon>
        <taxon>Cottioidei</taxon>
        <taxon>Cottales</taxon>
        <taxon>Liparidae</taxon>
        <taxon>Liparis</taxon>
    </lineage>
</organism>
<comment type="caution">
    <text evidence="2">The sequence shown here is derived from an EMBL/GenBank/DDBJ whole genome shotgun (WGS) entry which is preliminary data.</text>
</comment>
<dbReference type="Proteomes" id="UP000314294">
    <property type="component" value="Unassembled WGS sequence"/>
</dbReference>
<name>A0A4Z2GM68_9TELE</name>
<reference evidence="2 3" key="1">
    <citation type="submission" date="2019-03" db="EMBL/GenBank/DDBJ databases">
        <title>First draft genome of Liparis tanakae, snailfish: a comprehensive survey of snailfish specific genes.</title>
        <authorList>
            <person name="Kim W."/>
            <person name="Song I."/>
            <person name="Jeong J.-H."/>
            <person name="Kim D."/>
            <person name="Kim S."/>
            <person name="Ryu S."/>
            <person name="Song J.Y."/>
            <person name="Lee S.K."/>
        </authorList>
    </citation>
    <scope>NUCLEOTIDE SEQUENCE [LARGE SCALE GENOMIC DNA]</scope>
    <source>
        <tissue evidence="2">Muscle</tissue>
    </source>
</reference>
<evidence type="ECO:0000256" key="1">
    <source>
        <dbReference type="SAM" id="MobiDB-lite"/>
    </source>
</evidence>
<sequence length="251" mass="27732">MALTQVSARSPAQLCSALSRDSQDSSFPMVPGNRSRAEPHKRRREQRARLTHSKEEEEGSVWKESIFKSWRRLAPSTPPPTGPIASHRSTASAIIGMTSWPPNRACGSQCHFGFGGGWGSGGGGVVSGHREGFSVWLSNVYLSPLPYLSKTLSGPKQEGCGAEVAHQGRDLASLPSLEPPAGPGLPLMWSTKEGRQGRDIPLIEKKKVHKQNLQHKAYRKTTPMIRSDEKEQLKVTEKQWQFFSLRLRARS</sequence>
<feature type="compositionally biased region" description="Polar residues" evidence="1">
    <location>
        <begin position="1"/>
        <end position="10"/>
    </location>
</feature>
<protein>
    <submittedName>
        <fullName evidence="2">Uncharacterized protein</fullName>
    </submittedName>
</protein>
<accession>A0A4Z2GM68</accession>
<feature type="compositionally biased region" description="Basic residues" evidence="1">
    <location>
        <begin position="39"/>
        <end position="51"/>
    </location>
</feature>